<dbReference type="InterPro" id="IPR012334">
    <property type="entry name" value="Pectin_lyas_fold"/>
</dbReference>
<dbReference type="NCBIfam" id="TIGR01901">
    <property type="entry name" value="adhes_NPXG"/>
    <property type="match status" value="1"/>
</dbReference>
<keyword evidence="2" id="KW-0964">Secreted</keyword>
<dbReference type="InterPro" id="IPR011050">
    <property type="entry name" value="Pectin_lyase_fold/virulence"/>
</dbReference>
<dbReference type="Pfam" id="PF05860">
    <property type="entry name" value="TPS"/>
    <property type="match status" value="1"/>
</dbReference>
<feature type="domain" description="Filamentous haemagglutinin FhaB/tRNA nuclease CdiA-like TPS" evidence="4">
    <location>
        <begin position="50"/>
        <end position="164"/>
    </location>
</feature>
<name>A0A071MEQ9_9BURK</name>
<dbReference type="Pfam" id="PF13018">
    <property type="entry name" value="ESPR"/>
    <property type="match status" value="1"/>
</dbReference>
<dbReference type="SUPFAM" id="SSF51126">
    <property type="entry name" value="Pectin lyase-like"/>
    <property type="match status" value="1"/>
</dbReference>
<dbReference type="SMART" id="SM00912">
    <property type="entry name" value="Haemagg_act"/>
    <property type="match status" value="1"/>
</dbReference>
<organism evidence="5">
    <name type="scientific">Burkholderia cenocepacia</name>
    <dbReference type="NCBI Taxonomy" id="95486"/>
    <lineage>
        <taxon>Bacteria</taxon>
        <taxon>Pseudomonadati</taxon>
        <taxon>Pseudomonadota</taxon>
        <taxon>Betaproteobacteria</taxon>
        <taxon>Burkholderiales</taxon>
        <taxon>Burkholderiaceae</taxon>
        <taxon>Burkholderia</taxon>
        <taxon>Burkholderia cepacia complex</taxon>
    </lineage>
</organism>
<dbReference type="PANTHER" id="PTHR12338">
    <property type="entry name" value="AUTOTRANSPORTER"/>
    <property type="match status" value="1"/>
</dbReference>
<proteinExistence type="predicted"/>
<dbReference type="InterPro" id="IPR050909">
    <property type="entry name" value="Bact_Autotransporter_VF"/>
</dbReference>
<evidence type="ECO:0000313" key="5">
    <source>
        <dbReference type="EMBL" id="KEA59389.1"/>
    </source>
</evidence>
<reference evidence="5" key="1">
    <citation type="submission" date="2014-04" db="EMBL/GenBank/DDBJ databases">
        <title>In planta biocontrol of soil-borne Fusarium wilt of banana through a plant endophytic bacterium, Burkholderia cenocepacia 869T2.</title>
        <authorList>
            <person name="Ho Y.-N."/>
            <person name="Chiang H.-M."/>
            <person name="Chao C.-P."/>
            <person name="Su C.-C."/>
            <person name="Hsu H.-F."/>
            <person name="Guo C.-T."/>
            <person name="Hsieh J.-L."/>
            <person name="Huang C.-C."/>
        </authorList>
    </citation>
    <scope>NUCLEOTIDE SEQUENCE [LARGE SCALE GENOMIC DNA]</scope>
    <source>
        <strain evidence="5">869T2</strain>
    </source>
</reference>
<dbReference type="EMBL" id="JJOA01000010">
    <property type="protein sequence ID" value="KEA59389.1"/>
    <property type="molecule type" value="Genomic_DNA"/>
</dbReference>
<evidence type="ECO:0000259" key="4">
    <source>
        <dbReference type="SMART" id="SM00912"/>
    </source>
</evidence>
<dbReference type="Gene3D" id="2.160.20.10">
    <property type="entry name" value="Single-stranded right-handed beta-helix, Pectin lyase-like"/>
    <property type="match status" value="1"/>
</dbReference>
<evidence type="ECO:0000256" key="1">
    <source>
        <dbReference type="ARBA" id="ARBA00004613"/>
    </source>
</evidence>
<accession>A0A071MEQ9</accession>
<evidence type="ECO:0000256" key="3">
    <source>
        <dbReference type="ARBA" id="ARBA00022729"/>
    </source>
</evidence>
<dbReference type="GO" id="GO:0005576">
    <property type="term" value="C:extracellular region"/>
    <property type="evidence" value="ECO:0007669"/>
    <property type="project" value="UniProtKB-SubCell"/>
</dbReference>
<dbReference type="Pfam" id="PF07581">
    <property type="entry name" value="Glug"/>
    <property type="match status" value="3"/>
</dbReference>
<dbReference type="Gene3D" id="2.160.20.110">
    <property type="match status" value="3"/>
</dbReference>
<sequence length="1129" mass="110802">MNKTYALVWNPVRRSWAAVGETARRRGKTGSGKRAAVAAVSLLGFAALPAFALPSGESVANGKADISRSNDGRSMSINQHTDKLVTNWQDFSVDHGERVSFHQPGSQSIALNRVLGNQGSQIHGAIDANGKVFLVNPNGVMFGSGAQVNVGGLVASTQNLSDADFLAGRYRFAGTSGASVVNEGTLTAAEGGSVALLGARVSNRGVIQAKLGSVALGAGEAFNVNFDGNGLLNLQVERGAVDAQVNNGGLLKADGGAVLMNARAAGDLLGAVVNNTGVIEARGLSGRGGRITLDGGTVKVGGKLDASAADNGAPVGAVVTRGERVDVAAATRVDTRSGSTAGTWTIEAANAGVNGPNISGRSIDTDTLSRNLDTTSIELATTQGDLTVGAPVSWTSDNALTLTSRKANVDLRDTLSATGANARLTLNAGDRIRLNNAVKLTGRNAHLELNSRNGHVLANARAVVTLSGPYSSYRANGQDYKVVHTLADLRNIASNMAGNYVLGNAIDGAGANFITIDNGSAFVGVFDGLGNSISRLAISNPNGPNVGLFGSNMGWIGNLALHGIRATSSARNESIGSLVGYNFGTISNVKATDITVTARGVTEAGGLVGANINGRIDGATVAGRLDADQSTYYAGGLVGANRKFSEGGEITDSHANMRVTVARDGATGGLAGYNNGLILNSSSAGSVTGNGPLAMLGGLVGVNDFGGVIRHSSSSSSVTAGSNAVAGGLVGGNAGRIDETQATGTVTVGDISIAGGLVGVNEGEISSSTASGNVSAGALSKAAGLIGSNAGQVANAEAKGNVTAGASSMAGGLIGLNTGLLQNVKASGNVKAGNESLVGGLVAHNKNGLIRNASARGSVTAGYASTAGGLVGLNDGSIEASEAEGAVLVGNDSTAGGLVGINNGRIATSKASGNVSAGNASTAGGLAGLSIGVINASAASGNVTALAASNVGGLVGLNRGNIEGTKASGNVKAGAGSTVGGLVGANEKGNIRSSSASGDVEGGPMSDIGGLVGSLMGSVDNSHASGTVKGSGGHFVGGLVGNNAGFITASSSSGAVHGGRGAWVGGLVGGNFGVVKGSTTSSRVVSTEAGRYGAFAGFNASLLSGNTATGDAVGSPKVAVNIGGGRVED</sequence>
<dbReference type="InterPro" id="IPR011493">
    <property type="entry name" value="GLUG"/>
</dbReference>
<evidence type="ECO:0000256" key="2">
    <source>
        <dbReference type="ARBA" id="ARBA00022525"/>
    </source>
</evidence>
<comment type="subcellular location">
    <subcellularLocation>
        <location evidence="1">Secreted</location>
    </subcellularLocation>
</comment>
<keyword evidence="3" id="KW-0732">Signal</keyword>
<dbReference type="PANTHER" id="PTHR12338:SF8">
    <property type="entry name" value="HEME_HEMOPEXIN-BINDING PROTEIN"/>
    <property type="match status" value="1"/>
</dbReference>
<comment type="caution">
    <text evidence="5">The sequence shown here is derived from an EMBL/GenBank/DDBJ whole genome shotgun (WGS) entry which is preliminary data.</text>
</comment>
<gene>
    <name evidence="5" type="ORF">DT99_11775</name>
</gene>
<protein>
    <submittedName>
        <fullName evidence="5">Filamentous hemagglutinin</fullName>
    </submittedName>
</protein>
<dbReference type="InterPro" id="IPR024973">
    <property type="entry name" value="ESPR"/>
</dbReference>
<dbReference type="InterPro" id="IPR008638">
    <property type="entry name" value="FhaB/CdiA-like_TPS"/>
</dbReference>
<dbReference type="OrthoDB" id="218680at2"/>
<dbReference type="AlphaFoldDB" id="A0A071MEQ9"/>